<dbReference type="EMBL" id="QJPH01000259">
    <property type="protein sequence ID" value="PZN81706.1"/>
    <property type="molecule type" value="Genomic_DNA"/>
</dbReference>
<feature type="transmembrane region" description="Helical" evidence="5">
    <location>
        <begin position="98"/>
        <end position="117"/>
    </location>
</feature>
<evidence type="ECO:0000256" key="2">
    <source>
        <dbReference type="ARBA" id="ARBA00022692"/>
    </source>
</evidence>
<dbReference type="Pfam" id="PF05128">
    <property type="entry name" value="DUF697"/>
    <property type="match status" value="1"/>
</dbReference>
<comment type="subcellular location">
    <subcellularLocation>
        <location evidence="1">Membrane</location>
        <topology evidence="1">Multi-pass membrane protein</topology>
    </subcellularLocation>
</comment>
<evidence type="ECO:0000313" key="7">
    <source>
        <dbReference type="Proteomes" id="UP000249396"/>
    </source>
</evidence>
<accession>A0A2W4RFZ1</accession>
<organism evidence="6 7">
    <name type="scientific">Candidatus Methylumidiphilus alinenensis</name>
    <dbReference type="NCBI Taxonomy" id="2202197"/>
    <lineage>
        <taxon>Bacteria</taxon>
        <taxon>Pseudomonadati</taxon>
        <taxon>Pseudomonadota</taxon>
        <taxon>Gammaproteobacteria</taxon>
        <taxon>Methylococcales</taxon>
        <taxon>Candidatus Methylumidiphilus</taxon>
    </lineage>
</organism>
<protein>
    <submittedName>
        <fullName evidence="6">GTPase</fullName>
    </submittedName>
</protein>
<dbReference type="GO" id="GO:0016020">
    <property type="term" value="C:membrane"/>
    <property type="evidence" value="ECO:0007669"/>
    <property type="project" value="UniProtKB-SubCell"/>
</dbReference>
<feature type="transmembrane region" description="Helical" evidence="5">
    <location>
        <begin position="20"/>
        <end position="41"/>
    </location>
</feature>
<name>A0A2W4RFZ1_9GAMM</name>
<evidence type="ECO:0000256" key="4">
    <source>
        <dbReference type="ARBA" id="ARBA00023136"/>
    </source>
</evidence>
<dbReference type="AlphaFoldDB" id="A0A2W4RFZ1"/>
<evidence type="ECO:0000256" key="3">
    <source>
        <dbReference type="ARBA" id="ARBA00022989"/>
    </source>
</evidence>
<keyword evidence="4 5" id="KW-0472">Membrane</keyword>
<dbReference type="InterPro" id="IPR021147">
    <property type="entry name" value="DUF697"/>
</dbReference>
<evidence type="ECO:0000256" key="1">
    <source>
        <dbReference type="ARBA" id="ARBA00004141"/>
    </source>
</evidence>
<evidence type="ECO:0000256" key="5">
    <source>
        <dbReference type="SAM" id="Phobius"/>
    </source>
</evidence>
<gene>
    <name evidence="6" type="ORF">DM484_07905</name>
</gene>
<keyword evidence="3 5" id="KW-1133">Transmembrane helix</keyword>
<sequence length="161" mass="17023">MAEIVIDTNEAIKIVRNYTLASVLVSAIPLPIVDLVALSSLQLKMLHRLATLYQIQFSEQLGKSLIASLVGGGVPLSLSSNLSKLAKSLAKSVPGVGTAAGMIGVAAFGGASTYAIGKVFIRHFESGGTFLDFDPQHAKDYYAKQLKEGAAEVKTVVEYKP</sequence>
<keyword evidence="2 5" id="KW-0812">Transmembrane</keyword>
<proteinExistence type="predicted"/>
<dbReference type="Proteomes" id="UP000249396">
    <property type="component" value="Unassembled WGS sequence"/>
</dbReference>
<evidence type="ECO:0000313" key="6">
    <source>
        <dbReference type="EMBL" id="PZN81706.1"/>
    </source>
</evidence>
<reference evidence="6 7" key="1">
    <citation type="journal article" date="2018" name="Aquat. Microb. Ecol.">
        <title>Gammaproteobacterial methanotrophs dominate.</title>
        <authorList>
            <person name="Rissanen A.J."/>
            <person name="Saarenheimo J."/>
            <person name="Tiirola M."/>
            <person name="Peura S."/>
            <person name="Aalto S.L."/>
            <person name="Karvinen A."/>
            <person name="Nykanen H."/>
        </authorList>
    </citation>
    <scope>NUCLEOTIDE SEQUENCE [LARGE SCALE GENOMIC DNA]</scope>
    <source>
        <strain evidence="6">AMbin10</strain>
    </source>
</reference>
<comment type="caution">
    <text evidence="6">The sequence shown here is derived from an EMBL/GenBank/DDBJ whole genome shotgun (WGS) entry which is preliminary data.</text>
</comment>